<dbReference type="Pfam" id="PF07716">
    <property type="entry name" value="bZIP_2"/>
    <property type="match status" value="1"/>
</dbReference>
<dbReference type="EMBL" id="JAVRJZ010000009">
    <property type="protein sequence ID" value="KAK2718924.1"/>
    <property type="molecule type" value="Genomic_DNA"/>
</dbReference>
<accession>A0AA88ID59</accession>
<evidence type="ECO:0000313" key="5">
    <source>
        <dbReference type="Proteomes" id="UP001187531"/>
    </source>
</evidence>
<evidence type="ECO:0000256" key="1">
    <source>
        <dbReference type="SAM" id="Coils"/>
    </source>
</evidence>
<feature type="region of interest" description="Disordered" evidence="2">
    <location>
        <begin position="36"/>
        <end position="55"/>
    </location>
</feature>
<dbReference type="Proteomes" id="UP001187531">
    <property type="component" value="Unassembled WGS sequence"/>
</dbReference>
<dbReference type="InterPro" id="IPR046347">
    <property type="entry name" value="bZIP_sf"/>
</dbReference>
<dbReference type="InterPro" id="IPR004827">
    <property type="entry name" value="bZIP"/>
</dbReference>
<dbReference type="AlphaFoldDB" id="A0AA88ID59"/>
<protein>
    <recommendedName>
        <fullName evidence="3">BZIP domain-containing protein</fullName>
    </recommendedName>
</protein>
<feature type="domain" description="BZIP" evidence="3">
    <location>
        <begin position="315"/>
        <end position="329"/>
    </location>
</feature>
<evidence type="ECO:0000313" key="4">
    <source>
        <dbReference type="EMBL" id="KAK2718922.1"/>
    </source>
</evidence>
<name>A0AA88ID59_ARTSF</name>
<dbReference type="PROSITE" id="PS00036">
    <property type="entry name" value="BZIP_BASIC"/>
    <property type="match status" value="1"/>
</dbReference>
<comment type="caution">
    <text evidence="4">The sequence shown here is derived from an EMBL/GenBank/DDBJ whole genome shotgun (WGS) entry which is preliminary data.</text>
</comment>
<organism evidence="4 5">
    <name type="scientific">Artemia franciscana</name>
    <name type="common">Brine shrimp</name>
    <name type="synonym">Artemia sanfranciscana</name>
    <dbReference type="NCBI Taxonomy" id="6661"/>
    <lineage>
        <taxon>Eukaryota</taxon>
        <taxon>Metazoa</taxon>
        <taxon>Ecdysozoa</taxon>
        <taxon>Arthropoda</taxon>
        <taxon>Crustacea</taxon>
        <taxon>Branchiopoda</taxon>
        <taxon>Anostraca</taxon>
        <taxon>Artemiidae</taxon>
        <taxon>Artemia</taxon>
    </lineage>
</organism>
<dbReference type="EMBL" id="JAVRJZ010000009">
    <property type="protein sequence ID" value="KAK2718922.1"/>
    <property type="molecule type" value="Genomic_DNA"/>
</dbReference>
<reference evidence="4" key="1">
    <citation type="submission" date="2023-07" db="EMBL/GenBank/DDBJ databases">
        <title>Chromosome-level genome assembly of Artemia franciscana.</title>
        <authorList>
            <person name="Jo E."/>
        </authorList>
    </citation>
    <scope>NUCLEOTIDE SEQUENCE</scope>
    <source>
        <tissue evidence="4">Whole body</tissue>
    </source>
</reference>
<proteinExistence type="predicted"/>
<sequence length="389" mass="44404">MAPHFDKAKRSLLLDVLLAPSTLRNETEEQQQECFFESSSTKANKPIRGHPLNEDFNNSGQDLGTARIQTPNEELNHIPMNAIHHNMNGAIQGQLLVNQDVINEEKKLTIKSMQTPYEQKSHFDINIVQHNINQAIPGQFLLNKEAINGEKDFTKMQTLNEDLNYVSLNAIQQNIDDAVSGQFLNLNVFNVKTESAISNFQNRGDYKMVIADNCILYDLSSTNASQSIDFELTCDNGKVAIAEEQMLRNDDTNAQVSMIQPGTSNTIPGQFFNLDDNNGKEESVIVKAQKNNNDNILIPVRMDRSDIILQRIELRRRRNREAANRFRKKSIERRKYMENDIIKLQKTVEILEKEMENKDGIIKKLEKENEILSMENISLKVLLDVPSFG</sequence>
<dbReference type="SUPFAM" id="SSF57959">
    <property type="entry name" value="Leucine zipper domain"/>
    <property type="match status" value="1"/>
</dbReference>
<keyword evidence="1" id="KW-0175">Coiled coil</keyword>
<feature type="coiled-coil region" evidence="1">
    <location>
        <begin position="334"/>
        <end position="382"/>
    </location>
</feature>
<evidence type="ECO:0000259" key="3">
    <source>
        <dbReference type="PROSITE" id="PS00036"/>
    </source>
</evidence>
<evidence type="ECO:0000256" key="2">
    <source>
        <dbReference type="SAM" id="MobiDB-lite"/>
    </source>
</evidence>
<dbReference type="GO" id="GO:0003700">
    <property type="term" value="F:DNA-binding transcription factor activity"/>
    <property type="evidence" value="ECO:0007669"/>
    <property type="project" value="InterPro"/>
</dbReference>
<gene>
    <name evidence="4" type="ORF">QYM36_006065</name>
</gene>
<dbReference type="EMBL" id="JAVRJZ010000009">
    <property type="protein sequence ID" value="KAK2718923.1"/>
    <property type="molecule type" value="Genomic_DNA"/>
</dbReference>
<keyword evidence="5" id="KW-1185">Reference proteome</keyword>